<comment type="caution">
    <text evidence="1">The sequence shown here is derived from an EMBL/GenBank/DDBJ whole genome shotgun (WGS) entry which is preliminary data.</text>
</comment>
<sequence length="53" mass="5887">MSDRTAPLDPQREARALLALATHVLVGHLTPQEAHDVLHARLAGLWEQPARQQ</sequence>
<dbReference type="EMBL" id="JACHLX010000001">
    <property type="protein sequence ID" value="MBB5814059.1"/>
    <property type="molecule type" value="Genomic_DNA"/>
</dbReference>
<name>A0AA89TJ34_STRCU</name>
<evidence type="ECO:0000313" key="2">
    <source>
        <dbReference type="Proteomes" id="UP000579531"/>
    </source>
</evidence>
<evidence type="ECO:0008006" key="3">
    <source>
        <dbReference type="Google" id="ProtNLM"/>
    </source>
</evidence>
<gene>
    <name evidence="1" type="ORF">HNR72_005087</name>
</gene>
<reference evidence="1 2" key="1">
    <citation type="submission" date="2020-08" db="EMBL/GenBank/DDBJ databases">
        <title>Sequencing the genomes of 1000 actinobacteria strains.</title>
        <authorList>
            <person name="Klenk H.-P."/>
        </authorList>
    </citation>
    <scope>NUCLEOTIDE SEQUENCE [LARGE SCALE GENOMIC DNA]</scope>
    <source>
        <strain evidence="1 2">DSM 40129</strain>
    </source>
</reference>
<dbReference type="Proteomes" id="UP000579531">
    <property type="component" value="Unassembled WGS sequence"/>
</dbReference>
<keyword evidence="2" id="KW-1185">Reference proteome</keyword>
<protein>
    <recommendedName>
        <fullName evidence="3">TetR family transcriptional regulator</fullName>
    </recommendedName>
</protein>
<accession>A0AA89TJ34</accession>
<evidence type="ECO:0000313" key="1">
    <source>
        <dbReference type="EMBL" id="MBB5814059.1"/>
    </source>
</evidence>
<organism evidence="1 2">
    <name type="scientific">Streptomyces collinus</name>
    <dbReference type="NCBI Taxonomy" id="42684"/>
    <lineage>
        <taxon>Bacteria</taxon>
        <taxon>Bacillati</taxon>
        <taxon>Actinomycetota</taxon>
        <taxon>Actinomycetes</taxon>
        <taxon>Kitasatosporales</taxon>
        <taxon>Streptomycetaceae</taxon>
        <taxon>Streptomyces</taxon>
    </lineage>
</organism>
<proteinExistence type="predicted"/>
<dbReference type="AlphaFoldDB" id="A0AA89TJ34"/>